<protein>
    <submittedName>
        <fullName evidence="1">Uncharacterized protein</fullName>
    </submittedName>
</protein>
<dbReference type="AlphaFoldDB" id="A0AAV7LQ83"/>
<organism evidence="1 2">
    <name type="scientific">Pleurodeles waltl</name>
    <name type="common">Iberian ribbed newt</name>
    <dbReference type="NCBI Taxonomy" id="8319"/>
    <lineage>
        <taxon>Eukaryota</taxon>
        <taxon>Metazoa</taxon>
        <taxon>Chordata</taxon>
        <taxon>Craniata</taxon>
        <taxon>Vertebrata</taxon>
        <taxon>Euteleostomi</taxon>
        <taxon>Amphibia</taxon>
        <taxon>Batrachia</taxon>
        <taxon>Caudata</taxon>
        <taxon>Salamandroidea</taxon>
        <taxon>Salamandridae</taxon>
        <taxon>Pleurodelinae</taxon>
        <taxon>Pleurodeles</taxon>
    </lineage>
</organism>
<name>A0AAV7LQ83_PLEWA</name>
<dbReference type="EMBL" id="JANPWB010000015">
    <property type="protein sequence ID" value="KAJ1093726.1"/>
    <property type="molecule type" value="Genomic_DNA"/>
</dbReference>
<keyword evidence="2" id="KW-1185">Reference proteome</keyword>
<dbReference type="Proteomes" id="UP001066276">
    <property type="component" value="Chromosome 11"/>
</dbReference>
<evidence type="ECO:0000313" key="1">
    <source>
        <dbReference type="EMBL" id="KAJ1093726.1"/>
    </source>
</evidence>
<reference evidence="1" key="1">
    <citation type="journal article" date="2022" name="bioRxiv">
        <title>Sequencing and chromosome-scale assembly of the giantPleurodeles waltlgenome.</title>
        <authorList>
            <person name="Brown T."/>
            <person name="Elewa A."/>
            <person name="Iarovenko S."/>
            <person name="Subramanian E."/>
            <person name="Araus A.J."/>
            <person name="Petzold A."/>
            <person name="Susuki M."/>
            <person name="Suzuki K.-i.T."/>
            <person name="Hayashi T."/>
            <person name="Toyoda A."/>
            <person name="Oliveira C."/>
            <person name="Osipova E."/>
            <person name="Leigh N.D."/>
            <person name="Simon A."/>
            <person name="Yun M.H."/>
        </authorList>
    </citation>
    <scope>NUCLEOTIDE SEQUENCE</scope>
    <source>
        <strain evidence="1">20211129_DDA</strain>
        <tissue evidence="1">Liver</tissue>
    </source>
</reference>
<evidence type="ECO:0000313" key="2">
    <source>
        <dbReference type="Proteomes" id="UP001066276"/>
    </source>
</evidence>
<accession>A0AAV7LQ83</accession>
<proteinExistence type="predicted"/>
<sequence length="113" mass="12309">MTHLPPPSSSFASPACLPTSAAPWINALPVPNYTGELAMPGGRTASKQPGKLSWQLLFSEALRHQRVLPAVEHPLTPPSSMVDTTQGTTMDRILQEISAVGRKLEVWTVPWLR</sequence>
<gene>
    <name evidence="1" type="ORF">NDU88_006818</name>
</gene>
<comment type="caution">
    <text evidence="1">The sequence shown here is derived from an EMBL/GenBank/DDBJ whole genome shotgun (WGS) entry which is preliminary data.</text>
</comment>